<dbReference type="AlphaFoldDB" id="A0A286GME5"/>
<gene>
    <name evidence="3" type="ORF">SAMN05421508_105187</name>
</gene>
<dbReference type="Proteomes" id="UP000219621">
    <property type="component" value="Unassembled WGS sequence"/>
</dbReference>
<name>A0A286GME5_9PROT</name>
<dbReference type="Gene3D" id="3.30.1360.120">
    <property type="entry name" value="Probable tRNA modification gtpase trme, domain 1"/>
    <property type="match status" value="1"/>
</dbReference>
<dbReference type="PIRSF" id="PIRSF006487">
    <property type="entry name" value="GcvT"/>
    <property type="match status" value="1"/>
</dbReference>
<dbReference type="OrthoDB" id="9796287at2"/>
<dbReference type="RefSeq" id="WP_097279563.1">
    <property type="nucleotide sequence ID" value="NZ_OCNJ01000005.1"/>
</dbReference>
<dbReference type="InterPro" id="IPR017703">
    <property type="entry name" value="YgfZ/GCV_T_CS"/>
</dbReference>
<dbReference type="EMBL" id="OCNJ01000005">
    <property type="protein sequence ID" value="SOD96164.1"/>
    <property type="molecule type" value="Genomic_DNA"/>
</dbReference>
<organism evidence="3 4">
    <name type="scientific">Caenispirillum bisanense</name>
    <dbReference type="NCBI Taxonomy" id="414052"/>
    <lineage>
        <taxon>Bacteria</taxon>
        <taxon>Pseudomonadati</taxon>
        <taxon>Pseudomonadota</taxon>
        <taxon>Alphaproteobacteria</taxon>
        <taxon>Rhodospirillales</taxon>
        <taxon>Novispirillaceae</taxon>
        <taxon>Caenispirillum</taxon>
    </lineage>
</organism>
<protein>
    <recommendedName>
        <fullName evidence="2">CAF17 C-terminal domain-containing protein</fullName>
    </recommendedName>
</protein>
<evidence type="ECO:0000313" key="4">
    <source>
        <dbReference type="Proteomes" id="UP000219621"/>
    </source>
</evidence>
<feature type="domain" description="CAF17 C-terminal" evidence="2">
    <location>
        <begin position="228"/>
        <end position="296"/>
    </location>
</feature>
<evidence type="ECO:0000256" key="1">
    <source>
        <dbReference type="ARBA" id="ARBA00022946"/>
    </source>
</evidence>
<dbReference type="InterPro" id="IPR045179">
    <property type="entry name" value="YgfZ/GcvT"/>
</dbReference>
<sequence>MAETRYTILEHRGLVSVAGEDRRTFLQGLVTNDLGKVAPDRAVWAALLTPQGKFLHEFFVFEKDDTLYLEAEQARLDDLKTRLSRYRLRAKVQIAVVEGWEVAAAWGPGAAARVGLPETTAGAVLPLPGGEGLAFADPRMPEAPLRVIVPTEGAAGILGDLFGEPAERSAWDALRLRLGLPDGSRDIEVEKGLLLESGFEELGGVDFKKGCYIGQELTARMKYRALAKKRLLPVTVEDGHTLAAGTLLQTPEGKEAGEVRSAVAGLALALVRLEHREAALTADGVPVRVAMPDWVRLPQPKEAAGS</sequence>
<dbReference type="PANTHER" id="PTHR22602:SF0">
    <property type="entry name" value="TRANSFERASE CAF17, MITOCHONDRIAL-RELATED"/>
    <property type="match status" value="1"/>
</dbReference>
<dbReference type="PANTHER" id="PTHR22602">
    <property type="entry name" value="TRANSFERASE CAF17, MITOCHONDRIAL-RELATED"/>
    <property type="match status" value="1"/>
</dbReference>
<accession>A0A286GME5</accession>
<evidence type="ECO:0000313" key="3">
    <source>
        <dbReference type="EMBL" id="SOD96164.1"/>
    </source>
</evidence>
<dbReference type="Pfam" id="PF25455">
    <property type="entry name" value="Beta-barrel_CAF17_C"/>
    <property type="match status" value="1"/>
</dbReference>
<dbReference type="NCBIfam" id="TIGR03317">
    <property type="entry name" value="ygfZ_signature"/>
    <property type="match status" value="1"/>
</dbReference>
<keyword evidence="1" id="KW-0809">Transit peptide</keyword>
<dbReference type="InterPro" id="IPR057460">
    <property type="entry name" value="CAF17_C"/>
</dbReference>
<reference evidence="3 4" key="1">
    <citation type="submission" date="2017-09" db="EMBL/GenBank/DDBJ databases">
        <authorList>
            <person name="Ehlers B."/>
            <person name="Leendertz F.H."/>
        </authorList>
    </citation>
    <scope>NUCLEOTIDE SEQUENCE [LARGE SCALE GENOMIC DNA]</scope>
    <source>
        <strain evidence="3 4">USBA 140</strain>
    </source>
</reference>
<evidence type="ECO:0000259" key="2">
    <source>
        <dbReference type="Pfam" id="PF25455"/>
    </source>
</evidence>
<proteinExistence type="predicted"/>
<keyword evidence="4" id="KW-1185">Reference proteome</keyword>
<dbReference type="GO" id="GO:0016226">
    <property type="term" value="P:iron-sulfur cluster assembly"/>
    <property type="evidence" value="ECO:0007669"/>
    <property type="project" value="TreeGrafter"/>
</dbReference>
<dbReference type="SUPFAM" id="SSF103025">
    <property type="entry name" value="Folate-binding domain"/>
    <property type="match status" value="1"/>
</dbReference>
<dbReference type="InterPro" id="IPR027266">
    <property type="entry name" value="TrmE/GcvT-like"/>
</dbReference>